<dbReference type="GO" id="GO:0003677">
    <property type="term" value="F:DNA binding"/>
    <property type="evidence" value="ECO:0007669"/>
    <property type="project" value="InterPro"/>
</dbReference>
<dbReference type="PROSITE" id="PS50943">
    <property type="entry name" value="HTH_CROC1"/>
    <property type="match status" value="1"/>
</dbReference>
<dbReference type="CDD" id="cd00093">
    <property type="entry name" value="HTH_XRE"/>
    <property type="match status" value="1"/>
</dbReference>
<sequence>MYGKYFKQLRKKQDISLKDAAANVISVSQLSRWENGRSNISFETVINLLDNIHIRANEFIMYCKLNPTNSLTHKIFDAYQRKDITELEHLTLNQIKKSKTSKNRFDLFLAVAAANFYFDLTNIRLISKFDILKVKSILSSTSYWDYYYISAWGNTLAFYNPAFNFKIASRILTILKKRTPLEFGTEYYTWCTILNALIRIIPEKLELAKKLSLKIDRTSIPKPFLSIRIKKRFMDIYIKYQLHESDKEELNKFFYSLENLQLIDLKNELEYFLSNTKMKN</sequence>
<dbReference type="Gene3D" id="1.10.260.40">
    <property type="entry name" value="lambda repressor-like DNA-binding domains"/>
    <property type="match status" value="1"/>
</dbReference>
<dbReference type="InterPro" id="IPR010982">
    <property type="entry name" value="Lambda_DNA-bd_dom_sf"/>
</dbReference>
<proteinExistence type="predicted"/>
<dbReference type="Pfam" id="PF01381">
    <property type="entry name" value="HTH_3"/>
    <property type="match status" value="1"/>
</dbReference>
<dbReference type="EMBL" id="LJGP01000030">
    <property type="protein sequence ID" value="KWU03358.1"/>
    <property type="molecule type" value="Genomic_DNA"/>
</dbReference>
<dbReference type="InterPro" id="IPR001387">
    <property type="entry name" value="Cro/C1-type_HTH"/>
</dbReference>
<evidence type="ECO:0000313" key="4">
    <source>
        <dbReference type="Proteomes" id="UP000067598"/>
    </source>
</evidence>
<feature type="domain" description="HTH cro/C1-type" evidence="2">
    <location>
        <begin position="6"/>
        <end position="59"/>
    </location>
</feature>
<dbReference type="PANTHER" id="PTHR37038">
    <property type="entry name" value="TRANSCRIPTIONAL REGULATOR-RELATED"/>
    <property type="match status" value="1"/>
</dbReference>
<protein>
    <recommendedName>
        <fullName evidence="2">HTH cro/C1-type domain-containing protein</fullName>
    </recommendedName>
</protein>
<dbReference type="SMART" id="SM00530">
    <property type="entry name" value="HTH_XRE"/>
    <property type="match status" value="1"/>
</dbReference>
<feature type="transmembrane region" description="Helical" evidence="1">
    <location>
        <begin position="105"/>
        <end position="126"/>
    </location>
</feature>
<dbReference type="Proteomes" id="UP000067598">
    <property type="component" value="Unassembled WGS sequence"/>
</dbReference>
<keyword evidence="1" id="KW-0472">Membrane</keyword>
<dbReference type="InterPro" id="IPR053163">
    <property type="entry name" value="HTH-type_regulator_Rgg"/>
</dbReference>
<evidence type="ECO:0000313" key="3">
    <source>
        <dbReference type="EMBL" id="KWU03358.1"/>
    </source>
</evidence>
<keyword evidence="1" id="KW-0812">Transmembrane</keyword>
<name>A0A109DDC8_9LACO</name>
<keyword evidence="1" id="KW-1133">Transmembrane helix</keyword>
<reference evidence="3 4" key="1">
    <citation type="journal article" date="2016" name="Microbiology (Mosc.)">
        <title>Comparison of Lactobacillus crispatus isolates from Lactobacillus-dominated vaginal microbiomes with isolates from microbiomes containing bacterial vaginosis-associated bacteria.</title>
        <authorList>
            <person name="Abdelmaksoud A.A."/>
            <person name="Koparde V.N."/>
            <person name="Sheth N.U."/>
            <person name="Serrano M.G."/>
            <person name="Glascock A.L."/>
            <person name="Fettweis J.M."/>
            <person name="Strauss Iii J.F."/>
            <person name="Buck G.A."/>
            <person name="Jefferson K.K."/>
        </authorList>
    </citation>
    <scope>NUCLEOTIDE SEQUENCE [LARGE SCALE GENOMIC DNA]</scope>
    <source>
        <strain evidence="3 4">VMC3</strain>
    </source>
</reference>
<evidence type="ECO:0000259" key="2">
    <source>
        <dbReference type="PROSITE" id="PS50943"/>
    </source>
</evidence>
<organism evidence="3 4">
    <name type="scientific">Lactobacillus crispatus</name>
    <dbReference type="NCBI Taxonomy" id="47770"/>
    <lineage>
        <taxon>Bacteria</taxon>
        <taxon>Bacillati</taxon>
        <taxon>Bacillota</taxon>
        <taxon>Bacilli</taxon>
        <taxon>Lactobacillales</taxon>
        <taxon>Lactobacillaceae</taxon>
        <taxon>Lactobacillus</taxon>
    </lineage>
</organism>
<evidence type="ECO:0000256" key="1">
    <source>
        <dbReference type="SAM" id="Phobius"/>
    </source>
</evidence>
<dbReference type="SUPFAM" id="SSF47413">
    <property type="entry name" value="lambda repressor-like DNA-binding domains"/>
    <property type="match status" value="1"/>
</dbReference>
<dbReference type="PATRIC" id="fig|47770.28.peg.1042"/>
<gene>
    <name evidence="3" type="ORF">AEL95_07855</name>
</gene>
<dbReference type="AlphaFoldDB" id="A0A109DDC8"/>
<dbReference type="RefSeq" id="WP_060462298.1">
    <property type="nucleotide sequence ID" value="NZ_JAQDDF010000019.1"/>
</dbReference>
<accession>A0A109DDC8</accession>
<comment type="caution">
    <text evidence="3">The sequence shown here is derived from an EMBL/GenBank/DDBJ whole genome shotgun (WGS) entry which is preliminary data.</text>
</comment>
<feature type="transmembrane region" description="Helical" evidence="1">
    <location>
        <begin position="146"/>
        <end position="168"/>
    </location>
</feature>